<evidence type="ECO:0000256" key="6">
    <source>
        <dbReference type="PIRSR" id="PIRSR602322-1"/>
    </source>
</evidence>
<feature type="binding site" description="axial binding residue" evidence="6">
    <location>
        <position position="43"/>
    </location>
    <ligand>
        <name>heme c</name>
        <dbReference type="ChEBI" id="CHEBI:61717"/>
        <label>1</label>
    </ligand>
    <ligandPart>
        <name>Fe</name>
        <dbReference type="ChEBI" id="CHEBI:18248"/>
    </ligandPart>
</feature>
<keyword evidence="1" id="KW-0813">Transport</keyword>
<evidence type="ECO:0000256" key="3">
    <source>
        <dbReference type="ARBA" id="ARBA00022723"/>
    </source>
</evidence>
<dbReference type="Proteomes" id="UP000297065">
    <property type="component" value="Chromosome"/>
</dbReference>
<feature type="binding site" description="axial binding residue" evidence="6">
    <location>
        <position position="104"/>
    </location>
    <ligand>
        <name>heme c</name>
        <dbReference type="ChEBI" id="CHEBI:61717"/>
        <label>1</label>
    </ligand>
    <ligandPart>
        <name>Fe</name>
        <dbReference type="ChEBI" id="CHEBI:18248"/>
    </ligandPart>
</feature>
<feature type="signal peptide" evidence="7">
    <location>
        <begin position="1"/>
        <end position="21"/>
    </location>
</feature>
<gene>
    <name evidence="9" type="ORF">DDIC_01840</name>
</gene>
<evidence type="ECO:0000259" key="8">
    <source>
        <dbReference type="Pfam" id="PF02085"/>
    </source>
</evidence>
<name>A0A4P7UJD6_DESDE</name>
<feature type="domain" description="Class III cytochrome C" evidence="8">
    <location>
        <begin position="24"/>
        <end position="124"/>
    </location>
</feature>
<dbReference type="InterPro" id="IPR036280">
    <property type="entry name" value="Multihaem_cyt_sf"/>
</dbReference>
<dbReference type="AlphaFoldDB" id="A0A4P7UJD6"/>
<feature type="binding site" description="axial binding residue" evidence="6">
    <location>
        <position position="56"/>
    </location>
    <ligand>
        <name>heme c</name>
        <dbReference type="ChEBI" id="CHEBI:61717"/>
        <label>1</label>
    </ligand>
    <ligandPart>
        <name>Fe</name>
        <dbReference type="ChEBI" id="CHEBI:18248"/>
    </ligandPart>
</feature>
<feature type="binding site" description="axial binding residue" evidence="6">
    <location>
        <position position="72"/>
    </location>
    <ligand>
        <name>heme c</name>
        <dbReference type="ChEBI" id="CHEBI:61717"/>
        <label>1</label>
    </ligand>
    <ligandPart>
        <name>Fe</name>
        <dbReference type="ChEBI" id="CHEBI:18248"/>
    </ligandPart>
</feature>
<feature type="binding site" description="axial binding residue" evidence="6">
    <location>
        <position position="127"/>
    </location>
    <ligand>
        <name>heme c</name>
        <dbReference type="ChEBI" id="CHEBI:61717"/>
        <label>1</label>
    </ligand>
    <ligandPart>
        <name>Fe</name>
        <dbReference type="ChEBI" id="CHEBI:18248"/>
    </ligandPart>
</feature>
<feature type="binding site" description="axial binding residue" evidence="6">
    <location>
        <position position="73"/>
    </location>
    <ligand>
        <name>heme c</name>
        <dbReference type="ChEBI" id="CHEBI:61717"/>
        <label>1</label>
    </ligand>
    <ligandPart>
        <name>Fe</name>
        <dbReference type="ChEBI" id="CHEBI:18248"/>
    </ligandPart>
</feature>
<feature type="binding site" description="axial binding residue" evidence="6">
    <location>
        <position position="46"/>
    </location>
    <ligand>
        <name>heme c</name>
        <dbReference type="ChEBI" id="CHEBI:61717"/>
        <label>1</label>
    </ligand>
    <ligandPart>
        <name>Fe</name>
        <dbReference type="ChEBI" id="CHEBI:18248"/>
    </ligandPart>
</feature>
<proteinExistence type="predicted"/>
<keyword evidence="3 6" id="KW-0479">Metal-binding</keyword>
<dbReference type="InterPro" id="IPR020942">
    <property type="entry name" value="Cyt_c_III_dom"/>
</dbReference>
<dbReference type="Gene3D" id="3.90.10.10">
    <property type="entry name" value="Cytochrome C3"/>
    <property type="match status" value="1"/>
</dbReference>
<dbReference type="GO" id="GO:0020037">
    <property type="term" value="F:heme binding"/>
    <property type="evidence" value="ECO:0007669"/>
    <property type="project" value="InterPro"/>
</dbReference>
<feature type="binding site" description="axial binding residue" evidence="6">
    <location>
        <position position="126"/>
    </location>
    <ligand>
        <name>heme c</name>
        <dbReference type="ChEBI" id="CHEBI:61717"/>
        <label>1</label>
    </ligand>
    <ligandPart>
        <name>Fe</name>
        <dbReference type="ChEBI" id="CHEBI:18248"/>
    </ligandPart>
</feature>
<feature type="binding site" description="axial binding residue" evidence="6">
    <location>
        <position position="103"/>
    </location>
    <ligand>
        <name>heme c</name>
        <dbReference type="ChEBI" id="CHEBI:61717"/>
        <label>1</label>
    </ligand>
    <ligandPart>
        <name>Fe</name>
        <dbReference type="ChEBI" id="CHEBI:18248"/>
    </ligandPart>
</feature>
<keyword evidence="7" id="KW-0732">Signal</keyword>
<evidence type="ECO:0000256" key="1">
    <source>
        <dbReference type="ARBA" id="ARBA00022448"/>
    </source>
</evidence>
<comment type="cofactor">
    <cofactor evidence="6">
        <name>heme c</name>
        <dbReference type="ChEBI" id="CHEBI:61717"/>
    </cofactor>
    <text evidence="6">Binds 4 heme c groups covalently per monomer.</text>
</comment>
<feature type="chain" id="PRO_5020630468" evidence="7">
    <location>
        <begin position="22"/>
        <end position="128"/>
    </location>
</feature>
<dbReference type="GO" id="GO:0009055">
    <property type="term" value="F:electron transfer activity"/>
    <property type="evidence" value="ECO:0007669"/>
    <property type="project" value="InterPro"/>
</dbReference>
<feature type="binding site" description="axial binding residue" evidence="6">
    <location>
        <position position="121"/>
    </location>
    <ligand>
        <name>heme c</name>
        <dbReference type="ChEBI" id="CHEBI:61717"/>
        <label>1</label>
    </ligand>
    <ligandPart>
        <name>Fe</name>
        <dbReference type="ChEBI" id="CHEBI:18248"/>
    </ligandPart>
</feature>
<evidence type="ECO:0000313" key="10">
    <source>
        <dbReference type="Proteomes" id="UP000297065"/>
    </source>
</evidence>
<dbReference type="Pfam" id="PF02085">
    <property type="entry name" value="Cytochrom_CIII"/>
    <property type="match status" value="1"/>
</dbReference>
<dbReference type="SUPFAM" id="SSF48695">
    <property type="entry name" value="Multiheme cytochromes"/>
    <property type="match status" value="1"/>
</dbReference>
<protein>
    <submittedName>
        <fullName evidence="9">Cytochrome C</fullName>
    </submittedName>
</protein>
<accession>A0A4P7UJD6</accession>
<sequence>MKKILVLTCVMVFAMAMAAFAAPAAPDKPLEFKGSQKTVMFPHAVHAKVECVTCHHQVDGKESLAKCGSSGCHDDLTGKQGEKSLYYVVHTKKELKHNNCIGCHSKVVEEKPDLKKDLTGCAKSKCHP</sequence>
<feature type="binding site" description="axial binding residue" evidence="6">
    <location>
        <position position="51"/>
    </location>
    <ligand>
        <name>heme c</name>
        <dbReference type="ChEBI" id="CHEBI:61717"/>
        <label>1</label>
    </ligand>
    <ligandPart>
        <name>Fe</name>
        <dbReference type="ChEBI" id="CHEBI:18248"/>
    </ligandPart>
</feature>
<feature type="binding site" description="axial binding residue" evidence="6">
    <location>
        <position position="100"/>
    </location>
    <ligand>
        <name>heme c</name>
        <dbReference type="ChEBI" id="CHEBI:61717"/>
        <label>1</label>
    </ligand>
    <ligandPart>
        <name>Fe</name>
        <dbReference type="ChEBI" id="CHEBI:18248"/>
    </ligandPart>
</feature>
<dbReference type="InterPro" id="IPR002322">
    <property type="entry name" value="Cyt_c_III"/>
</dbReference>
<keyword evidence="4" id="KW-0249">Electron transport</keyword>
<dbReference type="CDD" id="cd08168">
    <property type="entry name" value="Cytochrom_C3"/>
    <property type="match status" value="1"/>
</dbReference>
<dbReference type="OrthoDB" id="5418612at2"/>
<reference evidence="9 10" key="1">
    <citation type="submission" date="2019-02" db="EMBL/GenBank/DDBJ databases">
        <title>Complete Genome Sequence of Desulfovibrio desulfuricans IC1, a Sulfonate Utilizing Anaerobe.</title>
        <authorList>
            <person name="Day L.A."/>
            <person name="De Leon K.B."/>
            <person name="Wall J.D."/>
        </authorList>
    </citation>
    <scope>NUCLEOTIDE SEQUENCE [LARGE SCALE GENOMIC DNA]</scope>
    <source>
        <strain evidence="9 10">IC1</strain>
    </source>
</reference>
<keyword evidence="5 6" id="KW-0408">Iron</keyword>
<evidence type="ECO:0000313" key="9">
    <source>
        <dbReference type="EMBL" id="QCC84641.1"/>
    </source>
</evidence>
<evidence type="ECO:0000256" key="4">
    <source>
        <dbReference type="ARBA" id="ARBA00022982"/>
    </source>
</evidence>
<feature type="binding site" description="covalent" evidence="6">
    <location>
        <position position="67"/>
    </location>
    <ligand>
        <name>heme c</name>
        <dbReference type="ChEBI" id="CHEBI:61717"/>
        <label>1</label>
    </ligand>
</feature>
<dbReference type="GO" id="GO:0046872">
    <property type="term" value="F:metal ion binding"/>
    <property type="evidence" value="ECO:0007669"/>
    <property type="project" value="UniProtKB-KW"/>
</dbReference>
<evidence type="ECO:0000256" key="2">
    <source>
        <dbReference type="ARBA" id="ARBA00022617"/>
    </source>
</evidence>
<dbReference type="EMBL" id="CP036295">
    <property type="protein sequence ID" value="QCC84641.1"/>
    <property type="molecule type" value="Genomic_DNA"/>
</dbReference>
<dbReference type="PRINTS" id="PR00609">
    <property type="entry name" value="CYTOCHROMEC3"/>
</dbReference>
<keyword evidence="2 6" id="KW-0349">Heme</keyword>
<feature type="binding site" description="axial binding residue" evidence="6">
    <location>
        <position position="55"/>
    </location>
    <ligand>
        <name>heme c</name>
        <dbReference type="ChEBI" id="CHEBI:61717"/>
        <label>1</label>
    </ligand>
    <ligandPart>
        <name>Fe</name>
        <dbReference type="ChEBI" id="CHEBI:18248"/>
    </ligandPart>
</feature>
<organism evidence="9 10">
    <name type="scientific">Desulfovibrio desulfuricans</name>
    <dbReference type="NCBI Taxonomy" id="876"/>
    <lineage>
        <taxon>Bacteria</taxon>
        <taxon>Pseudomonadati</taxon>
        <taxon>Thermodesulfobacteriota</taxon>
        <taxon>Desulfovibrionia</taxon>
        <taxon>Desulfovibrionales</taxon>
        <taxon>Desulfovibrionaceae</taxon>
        <taxon>Desulfovibrio</taxon>
    </lineage>
</organism>
<dbReference type="RefSeq" id="WP_136398875.1">
    <property type="nucleotide sequence ID" value="NZ_CP036295.1"/>
</dbReference>
<evidence type="ECO:0000256" key="7">
    <source>
        <dbReference type="SAM" id="SignalP"/>
    </source>
</evidence>
<feature type="binding site" description="axial binding residue" evidence="6">
    <location>
        <position position="54"/>
    </location>
    <ligand>
        <name>heme c</name>
        <dbReference type="ChEBI" id="CHEBI:61717"/>
        <label>3</label>
    </ligand>
    <ligandPart>
        <name>Fe</name>
        <dbReference type="ChEBI" id="CHEBI:18248"/>
    </ligandPart>
</feature>
<evidence type="ECO:0000256" key="5">
    <source>
        <dbReference type="ARBA" id="ARBA00023004"/>
    </source>
</evidence>